<evidence type="ECO:0000313" key="2">
    <source>
        <dbReference type="EMBL" id="ADP84141.1"/>
    </source>
</evidence>
<dbReference type="eggNOG" id="COG1396">
    <property type="taxonomic scope" value="Bacteria"/>
</dbReference>
<reference evidence="2 3" key="1">
    <citation type="submission" date="2010-10" db="EMBL/GenBank/DDBJ databases">
        <title>Complete sequence of Frankia sp. EuI1c.</title>
        <authorList>
            <consortium name="US DOE Joint Genome Institute"/>
            <person name="Lucas S."/>
            <person name="Copeland A."/>
            <person name="Lapidus A."/>
            <person name="Cheng J.-F."/>
            <person name="Bruce D."/>
            <person name="Goodwin L."/>
            <person name="Pitluck S."/>
            <person name="Chertkov O."/>
            <person name="Detter J.C."/>
            <person name="Han C."/>
            <person name="Tapia R."/>
            <person name="Land M."/>
            <person name="Hauser L."/>
            <person name="Jeffries C."/>
            <person name="Kyrpides N."/>
            <person name="Ivanova N."/>
            <person name="Mikhailova N."/>
            <person name="Beauchemin N."/>
            <person name="Sen A."/>
            <person name="Sur S.A."/>
            <person name="Gtari M."/>
            <person name="Wall L."/>
            <person name="Tisa L."/>
            <person name="Woyke T."/>
        </authorList>
    </citation>
    <scope>NUCLEOTIDE SEQUENCE [LARGE SCALE GENOMIC DNA]</scope>
    <source>
        <strain evidence="3">DSM 45817 / CECT 9037 / EuI1c</strain>
    </source>
</reference>
<feature type="region of interest" description="Disordered" evidence="1">
    <location>
        <begin position="155"/>
        <end position="187"/>
    </location>
</feature>
<dbReference type="AlphaFoldDB" id="E3J236"/>
<dbReference type="KEGG" id="fri:FraEuI1c_6157"/>
<dbReference type="EMBL" id="CP002299">
    <property type="protein sequence ID" value="ADP84141.1"/>
    <property type="molecule type" value="Genomic_DNA"/>
</dbReference>
<dbReference type="InParanoid" id="E3J236"/>
<accession>E3J236</accession>
<name>E3J236_PSEI1</name>
<dbReference type="Proteomes" id="UP000002484">
    <property type="component" value="Chromosome"/>
</dbReference>
<evidence type="ECO:0008006" key="4">
    <source>
        <dbReference type="Google" id="ProtNLM"/>
    </source>
</evidence>
<dbReference type="STRING" id="298654.FraEuI1c_6157"/>
<dbReference type="InterPro" id="IPR001387">
    <property type="entry name" value="Cro/C1-type_HTH"/>
</dbReference>
<organism evidence="2 3">
    <name type="scientific">Pseudofrankia inefficax (strain DSM 45817 / CECT 9037 / DDB 130130 / EuI1c)</name>
    <name type="common">Frankia inefficax</name>
    <dbReference type="NCBI Taxonomy" id="298654"/>
    <lineage>
        <taxon>Bacteria</taxon>
        <taxon>Bacillati</taxon>
        <taxon>Actinomycetota</taxon>
        <taxon>Actinomycetes</taxon>
        <taxon>Frankiales</taxon>
        <taxon>Frankiaceae</taxon>
        <taxon>Pseudofrankia</taxon>
    </lineage>
</organism>
<evidence type="ECO:0000256" key="1">
    <source>
        <dbReference type="SAM" id="MobiDB-lite"/>
    </source>
</evidence>
<keyword evidence="3" id="KW-1185">Reference proteome</keyword>
<dbReference type="InterPro" id="IPR010982">
    <property type="entry name" value="Lambda_DNA-bd_dom_sf"/>
</dbReference>
<dbReference type="HOGENOM" id="CLU_1223261_0_0_11"/>
<gene>
    <name evidence="2" type="ordered locus">FraEuI1c_6157</name>
</gene>
<proteinExistence type="predicted"/>
<sequence>MTLPAPSPPAPSLSAPPLPARRLAAGHPVAVVHRPTAAQLRAQAAALRVLGWTYRRIALHWQRAYRLNARLAFRLAHGWTQDQAARQWTARWPADPKNDKAFSYWESWPARGGRAPSPDTLRRLAELYLCRPGDLLDGFDYSALDPVVGGPAESMGRAGAVRDARGPGGAAGGCPSPVPGRPPDPDFELDLGLGFGQEFWHPDDEAGRLACSGASRAASQYSRRSL</sequence>
<protein>
    <recommendedName>
        <fullName evidence="4">Helix-turn-helix domain protein</fullName>
    </recommendedName>
</protein>
<dbReference type="OrthoDB" id="4498779at2"/>
<dbReference type="GO" id="GO:0003677">
    <property type="term" value="F:DNA binding"/>
    <property type="evidence" value="ECO:0007669"/>
    <property type="project" value="InterPro"/>
</dbReference>
<dbReference type="RefSeq" id="WP_013427259.1">
    <property type="nucleotide sequence ID" value="NC_014666.1"/>
</dbReference>
<dbReference type="Gene3D" id="1.10.260.40">
    <property type="entry name" value="lambda repressor-like DNA-binding domains"/>
    <property type="match status" value="1"/>
</dbReference>
<dbReference type="CDD" id="cd00093">
    <property type="entry name" value="HTH_XRE"/>
    <property type="match status" value="1"/>
</dbReference>
<evidence type="ECO:0000313" key="3">
    <source>
        <dbReference type="Proteomes" id="UP000002484"/>
    </source>
</evidence>